<feature type="compositionally biased region" description="Gly residues" evidence="1">
    <location>
        <begin position="303"/>
        <end position="312"/>
    </location>
</feature>
<evidence type="ECO:0000256" key="1">
    <source>
        <dbReference type="SAM" id="MobiDB-lite"/>
    </source>
</evidence>
<gene>
    <name evidence="2" type="ORF">NDN08_001147</name>
</gene>
<organism evidence="2 3">
    <name type="scientific">Rhodosorus marinus</name>
    <dbReference type="NCBI Taxonomy" id="101924"/>
    <lineage>
        <taxon>Eukaryota</taxon>
        <taxon>Rhodophyta</taxon>
        <taxon>Stylonematophyceae</taxon>
        <taxon>Stylonematales</taxon>
        <taxon>Stylonemataceae</taxon>
        <taxon>Rhodosorus</taxon>
    </lineage>
</organism>
<comment type="caution">
    <text evidence="2">The sequence shown here is derived from an EMBL/GenBank/DDBJ whole genome shotgun (WGS) entry which is preliminary data.</text>
</comment>
<feature type="compositionally biased region" description="Basic and acidic residues" evidence="1">
    <location>
        <begin position="357"/>
        <end position="377"/>
    </location>
</feature>
<evidence type="ECO:0000313" key="2">
    <source>
        <dbReference type="EMBL" id="KAJ8904629.1"/>
    </source>
</evidence>
<feature type="region of interest" description="Disordered" evidence="1">
    <location>
        <begin position="145"/>
        <end position="387"/>
    </location>
</feature>
<name>A0AAV8URG9_9RHOD</name>
<reference evidence="2 3" key="1">
    <citation type="journal article" date="2023" name="Nat. Commun.">
        <title>Origin of minicircular mitochondrial genomes in red algae.</title>
        <authorList>
            <person name="Lee Y."/>
            <person name="Cho C.H."/>
            <person name="Lee Y.M."/>
            <person name="Park S.I."/>
            <person name="Yang J.H."/>
            <person name="West J.A."/>
            <person name="Bhattacharya D."/>
            <person name="Yoon H.S."/>
        </authorList>
    </citation>
    <scope>NUCLEOTIDE SEQUENCE [LARGE SCALE GENOMIC DNA]</scope>
    <source>
        <strain evidence="2 3">CCMP1338</strain>
        <tissue evidence="2">Whole cell</tissue>
    </source>
</reference>
<dbReference type="Proteomes" id="UP001157974">
    <property type="component" value="Unassembled WGS sequence"/>
</dbReference>
<evidence type="ECO:0008006" key="4">
    <source>
        <dbReference type="Google" id="ProtNLM"/>
    </source>
</evidence>
<keyword evidence="3" id="KW-1185">Reference proteome</keyword>
<proteinExistence type="predicted"/>
<dbReference type="EMBL" id="JAMWBK010000005">
    <property type="protein sequence ID" value="KAJ8904629.1"/>
    <property type="molecule type" value="Genomic_DNA"/>
</dbReference>
<dbReference type="AlphaFoldDB" id="A0AAV8URG9"/>
<evidence type="ECO:0000313" key="3">
    <source>
        <dbReference type="Proteomes" id="UP001157974"/>
    </source>
</evidence>
<protein>
    <recommendedName>
        <fullName evidence="4">OCIA domain-containing protein</fullName>
    </recommendedName>
</protein>
<feature type="compositionally biased region" description="Basic and acidic residues" evidence="1">
    <location>
        <begin position="219"/>
        <end position="228"/>
    </location>
</feature>
<sequence length="387" mass="42777">MDSAAVQQGQMVEMTTSNLERTALQTLTARCVENGYRPNAQETSVIRKYGNVAARNGIIYGGGTIIATGVTMGTFLKGYRVTRWRWPIGFIIGNFMVDFANRGIKRGYLQDLLKLQDTPMANEAKIVIEELEGKNGPWYRQYGPSTYDTGGFDQGTSGAPIERVAGSGGRQKPRGRPLGQRDWDPASQRQENMPENLPNERPIQPPIQGRTDPGPYGRTDSDSFGTRDRSRKSYGLDEYDNRRTPEPAEYGRHEDSDISTRSRAPNSDYPLSDHVGGDYPGQSGAQSWDSGGDFVSSEEKSYGGYGGYGGDSGYSDDRNRYSDPFGSGGNSGMSTRENGYDGFSGESSTTLTGAQRRALERRQKREERHQRNLHYDDSGSADDDVLR</sequence>
<feature type="compositionally biased region" description="Basic and acidic residues" evidence="1">
    <location>
        <begin position="239"/>
        <end position="260"/>
    </location>
</feature>
<accession>A0AAV8URG9</accession>